<evidence type="ECO:0000313" key="2">
    <source>
        <dbReference type="EMBL" id="GAG39194.1"/>
    </source>
</evidence>
<evidence type="ECO:0000256" key="1">
    <source>
        <dbReference type="SAM" id="MobiDB-lite"/>
    </source>
</evidence>
<feature type="compositionally biased region" description="Basic and acidic residues" evidence="1">
    <location>
        <begin position="1"/>
        <end position="32"/>
    </location>
</feature>
<sequence length="235" mass="24382">MEEKDIAEREFGLEEERIGLEEEAIEESRRASEATLGESKRISGIQAGLQKKQIEAQEKQAKRGQYISGAQTAVTGAYVGSKFLPAKAATTTTAGAGTGAQTGAIGGTGVAPKTGAGVKAGTTGKTSGWGGVGAAHAIGLAIEDIGTIESWDKEGGKTYGSRALRGALGGRTVWQQKQEEEGANVPGSETEQAGFTAFVKGDPISAYLGKQGYIKKYDPIAKIAEKGCIKGEFRP</sequence>
<feature type="region of interest" description="Disordered" evidence="1">
    <location>
        <begin position="1"/>
        <end position="40"/>
    </location>
</feature>
<organism evidence="2">
    <name type="scientific">marine sediment metagenome</name>
    <dbReference type="NCBI Taxonomy" id="412755"/>
    <lineage>
        <taxon>unclassified sequences</taxon>
        <taxon>metagenomes</taxon>
        <taxon>ecological metagenomes</taxon>
    </lineage>
</organism>
<name>X0X7I6_9ZZZZ</name>
<feature type="non-terminal residue" evidence="2">
    <location>
        <position position="235"/>
    </location>
</feature>
<dbReference type="AlphaFoldDB" id="X0X7I6"/>
<reference evidence="2" key="1">
    <citation type="journal article" date="2014" name="Front. Microbiol.">
        <title>High frequency of phylogenetically diverse reductive dehalogenase-homologous genes in deep subseafloor sedimentary metagenomes.</title>
        <authorList>
            <person name="Kawai M."/>
            <person name="Futagami T."/>
            <person name="Toyoda A."/>
            <person name="Takaki Y."/>
            <person name="Nishi S."/>
            <person name="Hori S."/>
            <person name="Arai W."/>
            <person name="Tsubouchi T."/>
            <person name="Morono Y."/>
            <person name="Uchiyama I."/>
            <person name="Ito T."/>
            <person name="Fujiyama A."/>
            <person name="Inagaki F."/>
            <person name="Takami H."/>
        </authorList>
    </citation>
    <scope>NUCLEOTIDE SEQUENCE</scope>
    <source>
        <strain evidence="2">Expedition CK06-06</strain>
    </source>
</reference>
<gene>
    <name evidence="2" type="ORF">S01H1_69336</name>
</gene>
<comment type="caution">
    <text evidence="2">The sequence shown here is derived from an EMBL/GenBank/DDBJ whole genome shotgun (WGS) entry which is preliminary data.</text>
</comment>
<dbReference type="EMBL" id="BARS01046032">
    <property type="protein sequence ID" value="GAG39194.1"/>
    <property type="molecule type" value="Genomic_DNA"/>
</dbReference>
<proteinExistence type="predicted"/>
<protein>
    <submittedName>
        <fullName evidence="2">Uncharacterized protein</fullName>
    </submittedName>
</protein>
<accession>X0X7I6</accession>